<evidence type="ECO:0000313" key="2">
    <source>
        <dbReference type="Proteomes" id="UP000266673"/>
    </source>
</evidence>
<proteinExistence type="predicted"/>
<dbReference type="AlphaFoldDB" id="A0A397UM40"/>
<evidence type="ECO:0000313" key="1">
    <source>
        <dbReference type="EMBL" id="RIB11214.1"/>
    </source>
</evidence>
<accession>A0A397UM40</accession>
<organism evidence="1 2">
    <name type="scientific">Gigaspora rosea</name>
    <dbReference type="NCBI Taxonomy" id="44941"/>
    <lineage>
        <taxon>Eukaryota</taxon>
        <taxon>Fungi</taxon>
        <taxon>Fungi incertae sedis</taxon>
        <taxon>Mucoromycota</taxon>
        <taxon>Glomeromycotina</taxon>
        <taxon>Glomeromycetes</taxon>
        <taxon>Diversisporales</taxon>
        <taxon>Gigasporaceae</taxon>
        <taxon>Gigaspora</taxon>
    </lineage>
</organism>
<gene>
    <name evidence="1" type="ORF">C2G38_2204021</name>
</gene>
<sequence>MPQPSFPPELADWCLPFNENLPKEIETHFVDLHKPNDAFTAYTASLKLILEQSITPIGVYNYCQNLIKFVKGPSRKNNFLENVENARRYFQKKGFAGRVEGDVLEVFERVCENVASELKEIAQKPIPSFLPKKRTCETQERKIDTMNEYLINSVTDASDIFGKVPFPSYYNKLKTIWKTRDSVSNFYVLDLEDEDIWKQGDEAVDSCLEDEAVDNCLEDKAVDSYLVDENNNKTIEKNSKVEKIVHQLGSVSEKYHYLSNFFPMPTDYDQRKMPDLFIVRSISNHFDIITKINGAMNKTPKDISTKIDFQDNGYKTDDINEDRRKLLKEDVFGLNKLMLSTELPKWKVCETQRIFLAQAFVMMQNYASNPSVAIG</sequence>
<protein>
    <submittedName>
        <fullName evidence="1">Uncharacterized protein</fullName>
    </submittedName>
</protein>
<dbReference type="EMBL" id="QKWP01001160">
    <property type="protein sequence ID" value="RIB11214.1"/>
    <property type="molecule type" value="Genomic_DNA"/>
</dbReference>
<comment type="caution">
    <text evidence="1">The sequence shown here is derived from an EMBL/GenBank/DDBJ whole genome shotgun (WGS) entry which is preliminary data.</text>
</comment>
<dbReference type="Proteomes" id="UP000266673">
    <property type="component" value="Unassembled WGS sequence"/>
</dbReference>
<keyword evidence="2" id="KW-1185">Reference proteome</keyword>
<reference evidence="1 2" key="1">
    <citation type="submission" date="2018-06" db="EMBL/GenBank/DDBJ databases">
        <title>Comparative genomics reveals the genomic features of Rhizophagus irregularis, R. cerebriforme, R. diaphanum and Gigaspora rosea, and their symbiotic lifestyle signature.</title>
        <authorList>
            <person name="Morin E."/>
            <person name="San Clemente H."/>
            <person name="Chen E.C.H."/>
            <person name="De La Providencia I."/>
            <person name="Hainaut M."/>
            <person name="Kuo A."/>
            <person name="Kohler A."/>
            <person name="Murat C."/>
            <person name="Tang N."/>
            <person name="Roy S."/>
            <person name="Loubradou J."/>
            <person name="Henrissat B."/>
            <person name="Grigoriev I.V."/>
            <person name="Corradi N."/>
            <person name="Roux C."/>
            <person name="Martin F.M."/>
        </authorList>
    </citation>
    <scope>NUCLEOTIDE SEQUENCE [LARGE SCALE GENOMIC DNA]</scope>
    <source>
        <strain evidence="1 2">DAOM 194757</strain>
    </source>
</reference>
<name>A0A397UM40_9GLOM</name>
<dbReference type="OrthoDB" id="2353768at2759"/>